<evidence type="ECO:0000256" key="6">
    <source>
        <dbReference type="SAM" id="Phobius"/>
    </source>
</evidence>
<comment type="caution">
    <text evidence="7">The sequence shown here is derived from an EMBL/GenBank/DDBJ whole genome shotgun (WGS) entry which is preliminary data.</text>
</comment>
<reference evidence="7 8" key="1">
    <citation type="journal article" date="2015" name="Stand. Genomic Sci.">
        <title>Genomic Encyclopedia of Bacterial and Archaeal Type Strains, Phase III: the genomes of soil and plant-associated and newly described type strains.</title>
        <authorList>
            <person name="Whitman W.B."/>
            <person name="Woyke T."/>
            <person name="Klenk H.P."/>
            <person name="Zhou Y."/>
            <person name="Lilburn T.G."/>
            <person name="Beck B.J."/>
            <person name="De Vos P."/>
            <person name="Vandamme P."/>
            <person name="Eisen J.A."/>
            <person name="Garrity G."/>
            <person name="Hugenholtz P."/>
            <person name="Kyrpides N.C."/>
        </authorList>
    </citation>
    <scope>NUCLEOTIDE SEQUENCE [LARGE SCALE GENOMIC DNA]</scope>
    <source>
        <strain evidence="7 8">RF6</strain>
    </source>
</reference>
<dbReference type="CDD" id="cd06530">
    <property type="entry name" value="S26_SPase_I"/>
    <property type="match status" value="1"/>
</dbReference>
<evidence type="ECO:0000313" key="7">
    <source>
        <dbReference type="EMBL" id="RZT62897.1"/>
    </source>
</evidence>
<evidence type="ECO:0000256" key="3">
    <source>
        <dbReference type="ARBA" id="ARBA00022989"/>
    </source>
</evidence>
<keyword evidence="4 6" id="KW-0472">Membrane</keyword>
<evidence type="ECO:0000256" key="5">
    <source>
        <dbReference type="NCBIfam" id="TIGR02228"/>
    </source>
</evidence>
<keyword evidence="8" id="KW-1185">Reference proteome</keyword>
<proteinExistence type="predicted"/>
<dbReference type="GO" id="GO:0016020">
    <property type="term" value="C:membrane"/>
    <property type="evidence" value="ECO:0007669"/>
    <property type="project" value="UniProtKB-SubCell"/>
</dbReference>
<keyword evidence="3 6" id="KW-1133">Transmembrane helix</keyword>
<evidence type="ECO:0000256" key="4">
    <source>
        <dbReference type="ARBA" id="ARBA00023136"/>
    </source>
</evidence>
<evidence type="ECO:0000313" key="8">
    <source>
        <dbReference type="Proteomes" id="UP000291832"/>
    </source>
</evidence>
<sequence length="153" mass="16054">MVGTASVSRELTRRGTVGWALACLCAGVVLGALLLAHLLGLRVYVITSGSMSPTVSEGALILTQRVDVSELAIGDVVTTQRSPESRTVTHRIVEIGEREVGGAAALRLQGDANPAPDPAPYLVDSAQRYLFTVFAGARQSETTDSASAPHLRN</sequence>
<dbReference type="EC" id="3.4.21.89" evidence="5"/>
<dbReference type="EMBL" id="SHKI01000006">
    <property type="protein sequence ID" value="RZT62897.1"/>
    <property type="molecule type" value="Genomic_DNA"/>
</dbReference>
<evidence type="ECO:0000256" key="2">
    <source>
        <dbReference type="ARBA" id="ARBA00022692"/>
    </source>
</evidence>
<gene>
    <name evidence="7" type="ORF">EV139_2606</name>
</gene>
<dbReference type="RefSeq" id="WP_130454760.1">
    <property type="nucleotide sequence ID" value="NZ_QYAG01000002.1"/>
</dbReference>
<dbReference type="InterPro" id="IPR036286">
    <property type="entry name" value="LexA/Signal_pep-like_sf"/>
</dbReference>
<evidence type="ECO:0000256" key="1">
    <source>
        <dbReference type="ARBA" id="ARBA00004370"/>
    </source>
</evidence>
<dbReference type="OrthoDB" id="3178064at2"/>
<dbReference type="SUPFAM" id="SSF51306">
    <property type="entry name" value="LexA/Signal peptidase"/>
    <property type="match status" value="1"/>
</dbReference>
<name>A0A4Q7TS06_9MICO</name>
<dbReference type="Proteomes" id="UP000291832">
    <property type="component" value="Unassembled WGS sequence"/>
</dbReference>
<dbReference type="InterPro" id="IPR019533">
    <property type="entry name" value="Peptidase_S26"/>
</dbReference>
<comment type="subcellular location">
    <subcellularLocation>
        <location evidence="1">Membrane</location>
    </subcellularLocation>
</comment>
<dbReference type="AlphaFoldDB" id="A0A4Q7TS06"/>
<organism evidence="7 8">
    <name type="scientific">Leucobacter luti</name>
    <dbReference type="NCBI Taxonomy" id="340320"/>
    <lineage>
        <taxon>Bacteria</taxon>
        <taxon>Bacillati</taxon>
        <taxon>Actinomycetota</taxon>
        <taxon>Actinomycetes</taxon>
        <taxon>Micrococcales</taxon>
        <taxon>Microbacteriaceae</taxon>
        <taxon>Leucobacter</taxon>
    </lineage>
</organism>
<dbReference type="GO" id="GO:0006465">
    <property type="term" value="P:signal peptide processing"/>
    <property type="evidence" value="ECO:0007669"/>
    <property type="project" value="UniProtKB-UniRule"/>
</dbReference>
<feature type="transmembrane region" description="Helical" evidence="6">
    <location>
        <begin position="17"/>
        <end position="41"/>
    </location>
</feature>
<dbReference type="GO" id="GO:0004252">
    <property type="term" value="F:serine-type endopeptidase activity"/>
    <property type="evidence" value="ECO:0007669"/>
    <property type="project" value="UniProtKB-UniRule"/>
</dbReference>
<keyword evidence="2 6" id="KW-0812">Transmembrane</keyword>
<protein>
    <recommendedName>
        <fullName evidence="5">Signal peptidase I</fullName>
        <ecNumber evidence="5">3.4.21.89</ecNumber>
    </recommendedName>
</protein>
<dbReference type="InterPro" id="IPR001733">
    <property type="entry name" value="Peptidase_S26B"/>
</dbReference>
<dbReference type="GO" id="GO:0009003">
    <property type="term" value="F:signal peptidase activity"/>
    <property type="evidence" value="ECO:0007669"/>
    <property type="project" value="UniProtKB-EC"/>
</dbReference>
<accession>A0A4Q7TS06</accession>
<dbReference type="NCBIfam" id="TIGR02228">
    <property type="entry name" value="sigpep_I_arch"/>
    <property type="match status" value="1"/>
</dbReference>